<dbReference type="EMBL" id="LWSG01000026">
    <property type="protein sequence ID" value="OAS84628.1"/>
    <property type="molecule type" value="Genomic_DNA"/>
</dbReference>
<sequence length="310" mass="34360">MKAVVTGGAGFIGSHLTDELIKIGVEVHVLDNMISGHLNYVHPLAVIHHVDICSAEAKQIILQEKPDVVFHLAAQADVERSIINPKYDADVNISGTINILEACHEASVKKIIFASTSGVYGNLEKELISEKDEAVPVSYYGLSKLTAESYIRLFYQLYGLSYTILRYGNVYGPRQTAKGEGGVIAVFLEKIKKGMPLSIHGDGEQTRDFIYVKDIVQANIAAMERGHQETIQVSTSKRTSVNHLLKYLMQIHVSTIDVVHTPARKGDIKHSCLDNSKACQMLNWKPQVDILQGLTETYTFSHNKNNVDKT</sequence>
<gene>
    <name evidence="3" type="ORF">A6K24_25115</name>
</gene>
<reference evidence="4" key="1">
    <citation type="submission" date="2016-04" db="EMBL/GenBank/DDBJ databases">
        <authorList>
            <person name="Lyu Z."/>
            <person name="Lyu W."/>
        </authorList>
    </citation>
    <scope>NUCLEOTIDE SEQUENCE [LARGE SCALE GENOMIC DNA]</scope>
    <source>
        <strain evidence="4">C44</strain>
    </source>
</reference>
<comment type="caution">
    <text evidence="3">The sequence shown here is derived from an EMBL/GenBank/DDBJ whole genome shotgun (WGS) entry which is preliminary data.</text>
</comment>
<keyword evidence="4" id="KW-1185">Reference proteome</keyword>
<dbReference type="SUPFAM" id="SSF51735">
    <property type="entry name" value="NAD(P)-binding Rossmann-fold domains"/>
    <property type="match status" value="1"/>
</dbReference>
<dbReference type="Proteomes" id="UP000078534">
    <property type="component" value="Unassembled WGS sequence"/>
</dbReference>
<organism evidence="3 4">
    <name type="scientific">Metabacillus litoralis</name>
    <dbReference type="NCBI Taxonomy" id="152268"/>
    <lineage>
        <taxon>Bacteria</taxon>
        <taxon>Bacillati</taxon>
        <taxon>Bacillota</taxon>
        <taxon>Bacilli</taxon>
        <taxon>Bacillales</taxon>
        <taxon>Bacillaceae</taxon>
        <taxon>Metabacillus</taxon>
    </lineage>
</organism>
<dbReference type="PANTHER" id="PTHR43000">
    <property type="entry name" value="DTDP-D-GLUCOSE 4,6-DEHYDRATASE-RELATED"/>
    <property type="match status" value="1"/>
</dbReference>
<dbReference type="STRING" id="152268.A6K24_25115"/>
<dbReference type="Gene3D" id="3.40.50.720">
    <property type="entry name" value="NAD(P)-binding Rossmann-like Domain"/>
    <property type="match status" value="1"/>
</dbReference>
<dbReference type="RefSeq" id="WP_066335771.1">
    <property type="nucleotide sequence ID" value="NZ_LWSG01000026.1"/>
</dbReference>
<dbReference type="OrthoDB" id="9771073at2"/>
<feature type="domain" description="NAD-dependent epimerase/dehydratase" evidence="2">
    <location>
        <begin position="4"/>
        <end position="231"/>
    </location>
</feature>
<dbReference type="Pfam" id="PF01370">
    <property type="entry name" value="Epimerase"/>
    <property type="match status" value="1"/>
</dbReference>
<evidence type="ECO:0000313" key="3">
    <source>
        <dbReference type="EMBL" id="OAS84628.1"/>
    </source>
</evidence>
<evidence type="ECO:0000256" key="1">
    <source>
        <dbReference type="ARBA" id="ARBA00007637"/>
    </source>
</evidence>
<evidence type="ECO:0000259" key="2">
    <source>
        <dbReference type="Pfam" id="PF01370"/>
    </source>
</evidence>
<evidence type="ECO:0000313" key="4">
    <source>
        <dbReference type="Proteomes" id="UP000078534"/>
    </source>
</evidence>
<proteinExistence type="inferred from homology"/>
<comment type="similarity">
    <text evidence="1">Belongs to the NAD(P)-dependent epimerase/dehydratase family.</text>
</comment>
<accession>A0A179STL0</accession>
<name>A0A179STL0_9BACI</name>
<dbReference type="AlphaFoldDB" id="A0A179STL0"/>
<protein>
    <submittedName>
        <fullName evidence="3">UDP-glucose 4-epimerase</fullName>
    </submittedName>
</protein>
<dbReference type="InterPro" id="IPR001509">
    <property type="entry name" value="Epimerase_deHydtase"/>
</dbReference>
<dbReference type="InterPro" id="IPR036291">
    <property type="entry name" value="NAD(P)-bd_dom_sf"/>
</dbReference>